<dbReference type="OMA" id="ERAGYYE"/>
<accession>A0A0L0DLI6</accession>
<comment type="pathway">
    <text evidence="1 7">Carbohydrate degradation; pentose phosphate pathway; D-ribulose 5-phosphate from D-glucose 6-phosphate (oxidative stage): step 1/3.</text>
</comment>
<dbReference type="InterPro" id="IPR022674">
    <property type="entry name" value="G6P_DH_NAD-bd"/>
</dbReference>
<feature type="region of interest" description="Disordered" evidence="8">
    <location>
        <begin position="16"/>
        <end position="36"/>
    </location>
</feature>
<dbReference type="GeneID" id="25567747"/>
<evidence type="ECO:0000256" key="5">
    <source>
        <dbReference type="ARBA" id="ARBA00023002"/>
    </source>
</evidence>
<dbReference type="InterPro" id="IPR001282">
    <property type="entry name" value="G6P_DH"/>
</dbReference>
<dbReference type="PIRSF" id="PIRSF000110">
    <property type="entry name" value="G6PD"/>
    <property type="match status" value="1"/>
</dbReference>
<dbReference type="FunFam" id="3.30.360.10:FF:000018">
    <property type="entry name" value="Glucose-6-phosphate 1-dehydrogenase"/>
    <property type="match status" value="1"/>
</dbReference>
<dbReference type="GO" id="GO:0050661">
    <property type="term" value="F:NADP binding"/>
    <property type="evidence" value="ECO:0007669"/>
    <property type="project" value="InterPro"/>
</dbReference>
<keyword evidence="12" id="KW-1185">Reference proteome</keyword>
<organism evidence="11 12">
    <name type="scientific">Thecamonas trahens ATCC 50062</name>
    <dbReference type="NCBI Taxonomy" id="461836"/>
    <lineage>
        <taxon>Eukaryota</taxon>
        <taxon>Apusozoa</taxon>
        <taxon>Apusomonadida</taxon>
        <taxon>Apusomonadidae</taxon>
        <taxon>Thecamonas</taxon>
    </lineage>
</organism>
<keyword evidence="4 7" id="KW-0521">NADP</keyword>
<name>A0A0L0DLI6_THETB</name>
<evidence type="ECO:0000256" key="8">
    <source>
        <dbReference type="SAM" id="MobiDB-lite"/>
    </source>
</evidence>
<evidence type="ECO:0000259" key="10">
    <source>
        <dbReference type="Pfam" id="PF02781"/>
    </source>
</evidence>
<keyword evidence="6 7" id="KW-0119">Carbohydrate metabolism</keyword>
<evidence type="ECO:0000256" key="3">
    <source>
        <dbReference type="ARBA" id="ARBA00022526"/>
    </source>
</evidence>
<gene>
    <name evidence="11" type="ORF">AMSG_09246</name>
</gene>
<reference evidence="11 12" key="1">
    <citation type="submission" date="2010-05" db="EMBL/GenBank/DDBJ databases">
        <title>The Genome Sequence of Thecamonas trahens ATCC 50062.</title>
        <authorList>
            <consortium name="The Broad Institute Genome Sequencing Platform"/>
            <person name="Russ C."/>
            <person name="Cuomo C."/>
            <person name="Shea T."/>
            <person name="Young S.K."/>
            <person name="Zeng Q."/>
            <person name="Koehrsen M."/>
            <person name="Haas B."/>
            <person name="Borodovsky M."/>
            <person name="Guigo R."/>
            <person name="Alvarado L."/>
            <person name="Berlin A."/>
            <person name="Bochicchio J."/>
            <person name="Borenstein D."/>
            <person name="Chapman S."/>
            <person name="Chen Z."/>
            <person name="Freedman E."/>
            <person name="Gellesch M."/>
            <person name="Goldberg J."/>
            <person name="Griggs A."/>
            <person name="Gujja S."/>
            <person name="Heilman E."/>
            <person name="Heiman D."/>
            <person name="Hepburn T."/>
            <person name="Howarth C."/>
            <person name="Jen D."/>
            <person name="Larson L."/>
            <person name="Mehta T."/>
            <person name="Park D."/>
            <person name="Pearson M."/>
            <person name="Roberts A."/>
            <person name="Saif S."/>
            <person name="Shenoy N."/>
            <person name="Sisk P."/>
            <person name="Stolte C."/>
            <person name="Sykes S."/>
            <person name="Thomson T."/>
            <person name="Walk T."/>
            <person name="White J."/>
            <person name="Yandava C."/>
            <person name="Burger G."/>
            <person name="Gray M.W."/>
            <person name="Holland P.W.H."/>
            <person name="King N."/>
            <person name="Lang F.B.F."/>
            <person name="Roger A.J."/>
            <person name="Ruiz-Trillo I."/>
            <person name="Lander E."/>
            <person name="Nusbaum C."/>
        </authorList>
    </citation>
    <scope>NUCLEOTIDE SEQUENCE [LARGE SCALE GENOMIC DNA]</scope>
    <source>
        <strain evidence="11 12">ATCC 50062</strain>
    </source>
</reference>
<keyword evidence="3 7" id="KW-0313">Glucose metabolism</keyword>
<dbReference type="GO" id="GO:0004345">
    <property type="term" value="F:glucose-6-phosphate dehydrogenase activity"/>
    <property type="evidence" value="ECO:0007669"/>
    <property type="project" value="UniProtKB-EC"/>
</dbReference>
<evidence type="ECO:0000256" key="6">
    <source>
        <dbReference type="ARBA" id="ARBA00023277"/>
    </source>
</evidence>
<sequence>MAAVAAHALELSMEAAENGTGGDHSSPAGTPRPSKFAPAEFRSASVSVIVLGASGDLAKKKTLPALYGLFLRGLLPAEAAVVGYARSDLSRADFHDRISPNLEKVDGSSDDSLAVFLGQCHYVSGQYDSSEDFAALHDELIRLEDEAGASESGEAHRLFYLALPPKVFASVSATFEPVAMSQRGWNRVVVEKPFGRDLASSNELVAALAETFTEDQQFRIDHYLGKEAALNMVVFRFANLTFQPLWNRNYISTVEITFKEPFGTEGRGGYFDEIGIVRDVMQNHLLQLLALTAMERPISLSAEDVRDEKVKVLRCIEPLTLDDILIGQYVANEETGKPGYTDDDGVPDDSRCATFATAAFNIRNERWDGVPFIIRCGKALNERKANIRIQLRDTPGQLFGDAARNELVFRIQPSEAIYLKVMAKKPGLGDELVQTELDLTYHSRFPCETIPDAYERLLYDVLRGDRSHFVRADELEAAWRIFDDVLHKLDDGAVEPLPYVYGSRGPDAADDFVAARGYVRSGDYSWQASSQQSPSKL</sequence>
<dbReference type="GO" id="GO:0006006">
    <property type="term" value="P:glucose metabolic process"/>
    <property type="evidence" value="ECO:0007669"/>
    <property type="project" value="UniProtKB-KW"/>
</dbReference>
<dbReference type="EMBL" id="GL349479">
    <property type="protein sequence ID" value="KNC53167.1"/>
    <property type="molecule type" value="Genomic_DNA"/>
</dbReference>
<dbReference type="SUPFAM" id="SSF51735">
    <property type="entry name" value="NAD(P)-binding Rossmann-fold domains"/>
    <property type="match status" value="1"/>
</dbReference>
<comment type="catalytic activity">
    <reaction evidence="7">
        <text>D-glucose 6-phosphate + NADP(+) = 6-phospho-D-glucono-1,5-lactone + NADPH + H(+)</text>
        <dbReference type="Rhea" id="RHEA:15841"/>
        <dbReference type="ChEBI" id="CHEBI:15378"/>
        <dbReference type="ChEBI" id="CHEBI:57783"/>
        <dbReference type="ChEBI" id="CHEBI:57955"/>
        <dbReference type="ChEBI" id="CHEBI:58349"/>
        <dbReference type="ChEBI" id="CHEBI:61548"/>
        <dbReference type="EC" id="1.1.1.49"/>
    </reaction>
</comment>
<dbReference type="InterPro" id="IPR022675">
    <property type="entry name" value="G6P_DH_C"/>
</dbReference>
<dbReference type="InterPro" id="IPR036291">
    <property type="entry name" value="NAD(P)-bd_dom_sf"/>
</dbReference>
<dbReference type="NCBIfam" id="TIGR00871">
    <property type="entry name" value="zwf"/>
    <property type="match status" value="1"/>
</dbReference>
<evidence type="ECO:0000256" key="2">
    <source>
        <dbReference type="ARBA" id="ARBA00009975"/>
    </source>
</evidence>
<dbReference type="eggNOG" id="KOG0563">
    <property type="taxonomic scope" value="Eukaryota"/>
</dbReference>
<evidence type="ECO:0000259" key="9">
    <source>
        <dbReference type="Pfam" id="PF00479"/>
    </source>
</evidence>
<evidence type="ECO:0000313" key="12">
    <source>
        <dbReference type="Proteomes" id="UP000054408"/>
    </source>
</evidence>
<evidence type="ECO:0000256" key="4">
    <source>
        <dbReference type="ARBA" id="ARBA00022857"/>
    </source>
</evidence>
<dbReference type="OrthoDB" id="60984at2759"/>
<comment type="function">
    <text evidence="7">Catalyzes the rate-limiting step of the oxidative pentose-phosphate pathway, which represents a route for the dissimilation of carbohydrates besides glycolysis.</text>
</comment>
<dbReference type="PANTHER" id="PTHR23429">
    <property type="entry name" value="GLUCOSE-6-PHOSPHATE 1-DEHYDROGENASE G6PD"/>
    <property type="match status" value="1"/>
</dbReference>
<comment type="similarity">
    <text evidence="2 7">Belongs to the glucose-6-phosphate dehydrogenase family.</text>
</comment>
<evidence type="ECO:0000313" key="11">
    <source>
        <dbReference type="EMBL" id="KNC53167.1"/>
    </source>
</evidence>
<dbReference type="EC" id="1.1.1.49" evidence="7"/>
<dbReference type="Proteomes" id="UP000054408">
    <property type="component" value="Unassembled WGS sequence"/>
</dbReference>
<dbReference type="PRINTS" id="PR00079">
    <property type="entry name" value="G6PDHDRGNASE"/>
</dbReference>
<feature type="domain" description="Glucose-6-phosphate dehydrogenase NAD-binding" evidence="9">
    <location>
        <begin position="49"/>
        <end position="231"/>
    </location>
</feature>
<dbReference type="Pfam" id="PF02781">
    <property type="entry name" value="G6PD_C"/>
    <property type="match status" value="1"/>
</dbReference>
<dbReference type="Gene3D" id="3.40.50.720">
    <property type="entry name" value="NAD(P)-binding Rossmann-like Domain"/>
    <property type="match status" value="1"/>
</dbReference>
<dbReference type="PROSITE" id="PS00069">
    <property type="entry name" value="G6P_DEHYDROGENASE"/>
    <property type="match status" value="1"/>
</dbReference>
<protein>
    <recommendedName>
        <fullName evidence="7">Glucose-6-phosphate 1-dehydrogenase</fullName>
        <ecNumber evidence="7">1.1.1.49</ecNumber>
    </recommendedName>
</protein>
<feature type="domain" description="Glucose-6-phosphate dehydrogenase C-terminal" evidence="10">
    <location>
        <begin position="234"/>
        <end position="517"/>
    </location>
</feature>
<evidence type="ECO:0000256" key="7">
    <source>
        <dbReference type="RuleBase" id="RU362120"/>
    </source>
</evidence>
<dbReference type="STRING" id="461836.A0A0L0DLI6"/>
<dbReference type="Gene3D" id="3.30.360.10">
    <property type="entry name" value="Dihydrodipicolinate Reductase, domain 2"/>
    <property type="match status" value="1"/>
</dbReference>
<dbReference type="InterPro" id="IPR019796">
    <property type="entry name" value="G6P_DH_AS"/>
</dbReference>
<dbReference type="UniPathway" id="UPA00115">
    <property type="reaction ID" value="UER00408"/>
</dbReference>
<proteinExistence type="inferred from homology"/>
<dbReference type="SUPFAM" id="SSF55347">
    <property type="entry name" value="Glyceraldehyde-3-phosphate dehydrogenase-like, C-terminal domain"/>
    <property type="match status" value="1"/>
</dbReference>
<evidence type="ECO:0000256" key="1">
    <source>
        <dbReference type="ARBA" id="ARBA00004937"/>
    </source>
</evidence>
<dbReference type="GO" id="GO:0009051">
    <property type="term" value="P:pentose-phosphate shunt, oxidative branch"/>
    <property type="evidence" value="ECO:0007669"/>
    <property type="project" value="TreeGrafter"/>
</dbReference>
<keyword evidence="5 7" id="KW-0560">Oxidoreductase</keyword>
<dbReference type="PANTHER" id="PTHR23429:SF0">
    <property type="entry name" value="GLUCOSE-6-PHOSPHATE 1-DEHYDROGENASE"/>
    <property type="match status" value="1"/>
</dbReference>
<dbReference type="Pfam" id="PF00479">
    <property type="entry name" value="G6PD_N"/>
    <property type="match status" value="1"/>
</dbReference>
<dbReference type="RefSeq" id="XP_013754640.1">
    <property type="nucleotide sequence ID" value="XM_013899186.1"/>
</dbReference>
<dbReference type="HAMAP" id="MF_00966">
    <property type="entry name" value="G6PD"/>
    <property type="match status" value="1"/>
</dbReference>
<dbReference type="AlphaFoldDB" id="A0A0L0DLI6"/>